<dbReference type="PROSITE" id="PS50404">
    <property type="entry name" value="GST_NTER"/>
    <property type="match status" value="1"/>
</dbReference>
<reference evidence="2 5" key="2">
    <citation type="submission" date="2018-08" db="EMBL/GenBank/DDBJ databases">
        <title>Draft genome sequence of Pseudoalteromonas donghaensis HJ51.</title>
        <authorList>
            <person name="Oh J."/>
            <person name="Roh D."/>
        </authorList>
    </citation>
    <scope>NUCLEOTIDE SEQUENCE [LARGE SCALE GENOMIC DNA]</scope>
    <source>
        <strain evidence="2 5">HJ51</strain>
    </source>
</reference>
<dbReference type="CDD" id="cd03194">
    <property type="entry name" value="GST_C_3"/>
    <property type="match status" value="1"/>
</dbReference>
<organism evidence="2 5">
    <name type="scientific">Pseudoalteromonas lipolytica</name>
    <dbReference type="NCBI Taxonomy" id="570156"/>
    <lineage>
        <taxon>Bacteria</taxon>
        <taxon>Pseudomonadati</taxon>
        <taxon>Pseudomonadota</taxon>
        <taxon>Gammaproteobacteria</taxon>
        <taxon>Alteromonadales</taxon>
        <taxon>Pseudoalteromonadaceae</taxon>
        <taxon>Pseudoalteromonas</taxon>
    </lineage>
</organism>
<dbReference type="Pfam" id="PF02798">
    <property type="entry name" value="GST_N"/>
    <property type="match status" value="1"/>
</dbReference>
<feature type="domain" description="GST N-terminal" evidence="1">
    <location>
        <begin position="1"/>
        <end position="81"/>
    </location>
</feature>
<evidence type="ECO:0000313" key="2">
    <source>
        <dbReference type="EMBL" id="AXV64722.1"/>
    </source>
</evidence>
<dbReference type="GeneID" id="99504846"/>
<dbReference type="RefSeq" id="WP_074988646.1">
    <property type="nucleotide sequence ID" value="NZ_CP032090.1"/>
</dbReference>
<dbReference type="InterPro" id="IPR036282">
    <property type="entry name" value="Glutathione-S-Trfase_C_sf"/>
</dbReference>
<dbReference type="GO" id="GO:0006559">
    <property type="term" value="P:L-phenylalanine catabolic process"/>
    <property type="evidence" value="ECO:0007669"/>
    <property type="project" value="TreeGrafter"/>
</dbReference>
<dbReference type="Proteomes" id="UP000264605">
    <property type="component" value="Chromosome"/>
</dbReference>
<dbReference type="SUPFAM" id="SSF52833">
    <property type="entry name" value="Thioredoxin-like"/>
    <property type="match status" value="1"/>
</dbReference>
<proteinExistence type="predicted"/>
<dbReference type="GO" id="GO:0016034">
    <property type="term" value="F:maleylacetoacetate isomerase activity"/>
    <property type="evidence" value="ECO:0007669"/>
    <property type="project" value="TreeGrafter"/>
</dbReference>
<dbReference type="AlphaFoldDB" id="A0AAD0RYM2"/>
<dbReference type="CDD" id="cd03043">
    <property type="entry name" value="GST_N_1"/>
    <property type="match status" value="1"/>
</dbReference>
<evidence type="ECO:0000313" key="5">
    <source>
        <dbReference type="Proteomes" id="UP000264605"/>
    </source>
</evidence>
<reference evidence="3 4" key="1">
    <citation type="submission" date="2016-10" db="EMBL/GenBank/DDBJ databases">
        <authorList>
            <person name="Varghese N."/>
            <person name="Submissions S."/>
        </authorList>
    </citation>
    <scope>NUCLEOTIDE SEQUENCE [LARGE SCALE GENOMIC DNA]</scope>
    <source>
        <strain evidence="3 4">CGMCC 1.8499</strain>
    </source>
</reference>
<dbReference type="PANTHER" id="PTHR42673">
    <property type="entry name" value="MALEYLACETOACETATE ISOMERASE"/>
    <property type="match status" value="1"/>
</dbReference>
<evidence type="ECO:0000313" key="3">
    <source>
        <dbReference type="EMBL" id="SFT47469.1"/>
    </source>
</evidence>
<name>A0AAD0RYM2_9GAMM</name>
<dbReference type="SUPFAM" id="SSF47616">
    <property type="entry name" value="GST C-terminal domain-like"/>
    <property type="match status" value="1"/>
</dbReference>
<sequence length="216" mass="24780">MQLFIGNKNYSSWSLRAWYLLSKFNISFTEQQLVLDTPDFYDRLKTKFPVQKVPALIDGDLAVWDSLAICEYINDAYLNGRAWPENLNKRAHARSVAAEMHSGFLALRNEMPMNIRAKRHVELSEHAKKDIARIDEIFSMRPQSSSNTWLYGEFSIVDAMFAPVVLRFKTYQVTLSSPAQAYCDQVLSCPVLNNWIAHALQETDIVTRDEAGENII</sequence>
<dbReference type="Proteomes" id="UP000183805">
    <property type="component" value="Unassembled WGS sequence"/>
</dbReference>
<protein>
    <submittedName>
        <fullName evidence="2 3">Glutathione S-transferase</fullName>
    </submittedName>
</protein>
<dbReference type="GO" id="GO:0006749">
    <property type="term" value="P:glutathione metabolic process"/>
    <property type="evidence" value="ECO:0007669"/>
    <property type="project" value="TreeGrafter"/>
</dbReference>
<dbReference type="SFLD" id="SFLDS00019">
    <property type="entry name" value="Glutathione_Transferase_(cytos"/>
    <property type="match status" value="1"/>
</dbReference>
<dbReference type="InterPro" id="IPR040079">
    <property type="entry name" value="Glutathione_S-Trfase"/>
</dbReference>
<dbReference type="EMBL" id="CP032090">
    <property type="protein sequence ID" value="AXV64722.1"/>
    <property type="molecule type" value="Genomic_DNA"/>
</dbReference>
<dbReference type="InterPro" id="IPR036249">
    <property type="entry name" value="Thioredoxin-like_sf"/>
</dbReference>
<dbReference type="Gene3D" id="3.40.30.10">
    <property type="entry name" value="Glutaredoxin"/>
    <property type="match status" value="1"/>
</dbReference>
<dbReference type="PANTHER" id="PTHR42673:SF4">
    <property type="entry name" value="MALEYLACETOACETATE ISOMERASE"/>
    <property type="match status" value="1"/>
</dbReference>
<evidence type="ECO:0000259" key="1">
    <source>
        <dbReference type="PROSITE" id="PS50404"/>
    </source>
</evidence>
<evidence type="ECO:0000313" key="4">
    <source>
        <dbReference type="Proteomes" id="UP000183805"/>
    </source>
</evidence>
<dbReference type="KEGG" id="pdj:D0907_05185"/>
<dbReference type="GO" id="GO:0004364">
    <property type="term" value="F:glutathione transferase activity"/>
    <property type="evidence" value="ECO:0007669"/>
    <property type="project" value="TreeGrafter"/>
</dbReference>
<gene>
    <name evidence="2" type="ORF">D0907_05185</name>
    <name evidence="3" type="ORF">SAMN04487854_103184</name>
</gene>
<dbReference type="Gene3D" id="1.20.1050.10">
    <property type="match status" value="1"/>
</dbReference>
<keyword evidence="4" id="KW-1185">Reference proteome</keyword>
<dbReference type="EMBL" id="FPAZ01000003">
    <property type="protein sequence ID" value="SFT47469.1"/>
    <property type="molecule type" value="Genomic_DNA"/>
</dbReference>
<dbReference type="InterPro" id="IPR004045">
    <property type="entry name" value="Glutathione_S-Trfase_N"/>
</dbReference>
<accession>A0AAD0RYM2</accession>